<gene>
    <name evidence="1" type="ORF">BHQ21_12725</name>
</gene>
<reference evidence="2" key="1">
    <citation type="submission" date="2016-09" db="EMBL/GenBank/DDBJ databases">
        <authorList>
            <person name="Greninger A.L."/>
            <person name="Jerome K.R."/>
            <person name="Mcnair B."/>
            <person name="Wallis C."/>
            <person name="Fang F."/>
        </authorList>
    </citation>
    <scope>NUCLEOTIDE SEQUENCE [LARGE SCALE GENOMIC DNA]</scope>
    <source>
        <strain evidence="2">BC1_M4</strain>
    </source>
</reference>
<comment type="caution">
    <text evidence="1">The sequence shown here is derived from an EMBL/GenBank/DDBJ whole genome shotgun (WGS) entry which is preliminary data.</text>
</comment>
<protein>
    <recommendedName>
        <fullName evidence="3">Integrase catalytic domain-containing protein</fullName>
    </recommendedName>
</protein>
<proteinExistence type="predicted"/>
<dbReference type="EMBL" id="MIHC01000019">
    <property type="protein sequence ID" value="ODR06090.1"/>
    <property type="molecule type" value="Genomic_DNA"/>
</dbReference>
<evidence type="ECO:0000313" key="1">
    <source>
        <dbReference type="EMBL" id="ODR06090.1"/>
    </source>
</evidence>
<dbReference type="STRING" id="243061.AWC25_11530"/>
<sequence>MQTRGPDSYTTLVDATEGWGLAPPVKNGPALSGYGAEAMNAALVASLAQLPGQLRQTLTWDRGKELAAHAQFTFDTGTKVFFWHPALSVAAAHKREHQWCSASVLSEGN</sequence>
<evidence type="ECO:0000313" key="2">
    <source>
        <dbReference type="Proteomes" id="UP000094224"/>
    </source>
</evidence>
<organism evidence="1 2">
    <name type="scientific">Mycobacterium sherrisii</name>
    <dbReference type="NCBI Taxonomy" id="243061"/>
    <lineage>
        <taxon>Bacteria</taxon>
        <taxon>Bacillati</taxon>
        <taxon>Actinomycetota</taxon>
        <taxon>Actinomycetes</taxon>
        <taxon>Mycobacteriales</taxon>
        <taxon>Mycobacteriaceae</taxon>
        <taxon>Mycobacterium</taxon>
        <taxon>Mycobacterium simiae complex</taxon>
    </lineage>
</organism>
<dbReference type="AlphaFoldDB" id="A0A1E3SVB1"/>
<keyword evidence="2" id="KW-1185">Reference proteome</keyword>
<name>A0A1E3SVB1_9MYCO</name>
<accession>A0A1E3SVB1</accession>
<dbReference type="Proteomes" id="UP000094224">
    <property type="component" value="Unassembled WGS sequence"/>
</dbReference>
<evidence type="ECO:0008006" key="3">
    <source>
        <dbReference type="Google" id="ProtNLM"/>
    </source>
</evidence>